<comment type="caution">
    <text evidence="1">The sequence shown here is derived from an EMBL/GenBank/DDBJ whole genome shotgun (WGS) entry which is preliminary data.</text>
</comment>
<organism evidence="1 2">
    <name type="scientific">Bugula neritina</name>
    <name type="common">Brown bryozoan</name>
    <name type="synonym">Sertularia neritina</name>
    <dbReference type="NCBI Taxonomy" id="10212"/>
    <lineage>
        <taxon>Eukaryota</taxon>
        <taxon>Metazoa</taxon>
        <taxon>Spiralia</taxon>
        <taxon>Lophotrochozoa</taxon>
        <taxon>Bryozoa</taxon>
        <taxon>Gymnolaemata</taxon>
        <taxon>Cheilostomatida</taxon>
        <taxon>Flustrina</taxon>
        <taxon>Buguloidea</taxon>
        <taxon>Bugulidae</taxon>
        <taxon>Bugula</taxon>
    </lineage>
</organism>
<evidence type="ECO:0000313" key="1">
    <source>
        <dbReference type="EMBL" id="KAF6040674.1"/>
    </source>
</evidence>
<protein>
    <submittedName>
        <fullName evidence="1">Uncharacterized protein</fullName>
    </submittedName>
</protein>
<evidence type="ECO:0000313" key="2">
    <source>
        <dbReference type="Proteomes" id="UP000593567"/>
    </source>
</evidence>
<proteinExistence type="predicted"/>
<gene>
    <name evidence="1" type="ORF">EB796_001003</name>
</gene>
<keyword evidence="2" id="KW-1185">Reference proteome</keyword>
<accession>A0A7J7KR65</accession>
<dbReference type="AlphaFoldDB" id="A0A7J7KR65"/>
<name>A0A7J7KR65_BUGNE</name>
<reference evidence="1" key="1">
    <citation type="submission" date="2020-06" db="EMBL/GenBank/DDBJ databases">
        <title>Draft genome of Bugula neritina, a colonial animal packing powerful symbionts and potential medicines.</title>
        <authorList>
            <person name="Rayko M."/>
        </authorList>
    </citation>
    <scope>NUCLEOTIDE SEQUENCE [LARGE SCALE GENOMIC DNA]</scope>
    <source>
        <strain evidence="1">Kwan_BN1</strain>
    </source>
</reference>
<dbReference type="Proteomes" id="UP000593567">
    <property type="component" value="Unassembled WGS sequence"/>
</dbReference>
<dbReference type="EMBL" id="VXIV02000115">
    <property type="protein sequence ID" value="KAF6040674.1"/>
    <property type="molecule type" value="Genomic_DNA"/>
</dbReference>
<sequence>MYILGQVQDDLEQEVSDKGGRRQKPRACLQQYQIAIGYFLVFCTIPIGGRRRNASVDSSFSEGNRSSGKFSIALTQALGEQEQKMDLLASRRESLAAVDSVKRPIIGKADVDTESKFNLFRQTLWHWRSSLHLKNTLFTLVEAGCVALQHRFLQQAYIYLKFAHLITTKIKQKINPLTGEPLTDQTELLEGFWVSHSTKLVTLIALVSLLVFDHPYELGVNQQHMLLHLMARLLHMLTPVLCLDRPTDASAQLEVSRILSSLYHSQGTSKGSVVVQLLLDTSLGISQQTQDEFEVLICYGNIIHHYQQEAKFSALHRVVNKTNVFERELNLNEVDKTKKGLIRLAQFYLNLVKLHSSLCEGDSSGVSESVNKINGIVKEVPDKDGLNNLYFVPTLHQAALRELCHRPEDLGAAILSLQTVDDATYFTCLWEEFIAADIYEHNILASYVLYMLVKKEFSSPLEMQNSIVLMEALQPKELNTYWKVHVYAKVAMAAVLALEQTKNADSLRVLAAKMLNNLNSSCKSVPVFLTTYKKLQRALASWQKEGIILKDFIHIANVHKH</sequence>